<gene>
    <name evidence="10" type="ORF">AXG93_2528s1910</name>
</gene>
<sequence>MGEEKSDTEGGRTEDHEDDEDAKPTAEEGEGSPLWPRGSGGQEKRVGRGEAEGLSSRRRLEIARSLVVSSAAHANIGRGLSGLHFSWHASARSNPNLSPTPPLAAAPSEFLLDLSNDPAKRFSGVAQETVQNMAKRTSKTMSISEARMILGVSENTPMEEVLKKYEALFERNAKMGSFYVQSKVQRAKECIEQAQQSEQQEQEHPTG</sequence>
<keyword evidence="8" id="KW-0472">Membrane</keyword>
<evidence type="ECO:0000256" key="3">
    <source>
        <dbReference type="ARBA" id="ARBA00022448"/>
    </source>
</evidence>
<dbReference type="InterPro" id="IPR005341">
    <property type="entry name" value="Tim16"/>
</dbReference>
<proteinExistence type="inferred from homology"/>
<protein>
    <submittedName>
        <fullName evidence="10">Uncharacterized protein</fullName>
    </submittedName>
</protein>
<keyword evidence="11" id="KW-1185">Reference proteome</keyword>
<evidence type="ECO:0000313" key="10">
    <source>
        <dbReference type="EMBL" id="OAE34824.1"/>
    </source>
</evidence>
<dbReference type="PANTHER" id="PTHR12388:SF0">
    <property type="entry name" value="MITOCHONDRIAL IMPORT INNER MEMBRANE TRANSLOCASE SUBUNIT TIM16"/>
    <property type="match status" value="1"/>
</dbReference>
<dbReference type="Pfam" id="PF03656">
    <property type="entry name" value="Pam16"/>
    <property type="match status" value="1"/>
</dbReference>
<keyword evidence="4" id="KW-0999">Mitochondrion inner membrane</keyword>
<name>A0A176WPS0_MARPO</name>
<dbReference type="GO" id="GO:0031348">
    <property type="term" value="P:negative regulation of defense response"/>
    <property type="evidence" value="ECO:0007669"/>
    <property type="project" value="UniProtKB-ARBA"/>
</dbReference>
<evidence type="ECO:0000256" key="5">
    <source>
        <dbReference type="ARBA" id="ARBA00022927"/>
    </source>
</evidence>
<keyword evidence="7" id="KW-0496">Mitochondrion</keyword>
<evidence type="ECO:0000256" key="6">
    <source>
        <dbReference type="ARBA" id="ARBA00023010"/>
    </source>
</evidence>
<dbReference type="InterPro" id="IPR036869">
    <property type="entry name" value="J_dom_sf"/>
</dbReference>
<comment type="subcellular location">
    <subcellularLocation>
        <location evidence="1">Mitochondrion inner membrane</location>
        <topology evidence="1">Peripheral membrane protein</topology>
    </subcellularLocation>
</comment>
<dbReference type="GO" id="GO:0030150">
    <property type="term" value="P:protein import into mitochondrial matrix"/>
    <property type="evidence" value="ECO:0007669"/>
    <property type="project" value="InterPro"/>
</dbReference>
<keyword evidence="6" id="KW-0811">Translocation</keyword>
<accession>A0A176WPS0</accession>
<dbReference type="GO" id="GO:0005744">
    <property type="term" value="C:TIM23 mitochondrial import inner membrane translocase complex"/>
    <property type="evidence" value="ECO:0007669"/>
    <property type="project" value="InterPro"/>
</dbReference>
<comment type="similarity">
    <text evidence="2">Belongs to the TIM16/PAM16 family.</text>
</comment>
<evidence type="ECO:0000313" key="11">
    <source>
        <dbReference type="Proteomes" id="UP000077202"/>
    </source>
</evidence>
<evidence type="ECO:0000256" key="1">
    <source>
        <dbReference type="ARBA" id="ARBA00004637"/>
    </source>
</evidence>
<feature type="compositionally biased region" description="Basic and acidic residues" evidence="9">
    <location>
        <begin position="1"/>
        <end position="15"/>
    </location>
</feature>
<dbReference type="EMBL" id="LVLJ01000312">
    <property type="protein sequence ID" value="OAE34824.1"/>
    <property type="molecule type" value="Genomic_DNA"/>
</dbReference>
<dbReference type="FunFam" id="1.10.287.110:FF:000006">
    <property type="entry name" value="Import inner membrane translocase subunit TIM16"/>
    <property type="match status" value="1"/>
</dbReference>
<evidence type="ECO:0000256" key="2">
    <source>
        <dbReference type="ARBA" id="ARBA00008817"/>
    </source>
</evidence>
<dbReference type="Proteomes" id="UP000077202">
    <property type="component" value="Unassembled WGS sequence"/>
</dbReference>
<evidence type="ECO:0000256" key="9">
    <source>
        <dbReference type="SAM" id="MobiDB-lite"/>
    </source>
</evidence>
<evidence type="ECO:0000256" key="8">
    <source>
        <dbReference type="ARBA" id="ARBA00023136"/>
    </source>
</evidence>
<feature type="compositionally biased region" description="Basic and acidic residues" evidence="9">
    <location>
        <begin position="42"/>
        <end position="51"/>
    </location>
</feature>
<dbReference type="PANTHER" id="PTHR12388">
    <property type="entry name" value="MITOCHONDRIA ASSOCIATED GRANULOCYTE MACROPHAGE CSF SIGNALING MOLECULE"/>
    <property type="match status" value="1"/>
</dbReference>
<evidence type="ECO:0000256" key="4">
    <source>
        <dbReference type="ARBA" id="ARBA00022792"/>
    </source>
</evidence>
<dbReference type="Gene3D" id="1.10.287.110">
    <property type="entry name" value="DnaJ domain"/>
    <property type="match status" value="1"/>
</dbReference>
<reference evidence="10" key="1">
    <citation type="submission" date="2016-03" db="EMBL/GenBank/DDBJ databases">
        <title>Mechanisms controlling the formation of the plant cell surface in tip-growing cells are functionally conserved among land plants.</title>
        <authorList>
            <person name="Honkanen S."/>
            <person name="Jones V.A."/>
            <person name="Morieri G."/>
            <person name="Champion C."/>
            <person name="Hetherington A.J."/>
            <person name="Kelly S."/>
            <person name="Saint-Marcoux D."/>
            <person name="Proust H."/>
            <person name="Prescott H."/>
            <person name="Dolan L."/>
        </authorList>
    </citation>
    <scope>NUCLEOTIDE SEQUENCE [LARGE SCALE GENOMIC DNA]</scope>
    <source>
        <tissue evidence="10">Whole gametophyte</tissue>
    </source>
</reference>
<feature type="region of interest" description="Disordered" evidence="9">
    <location>
        <begin position="1"/>
        <end position="55"/>
    </location>
</feature>
<dbReference type="AlphaFoldDB" id="A0A176WPS0"/>
<comment type="caution">
    <text evidence="10">The sequence shown here is derived from an EMBL/GenBank/DDBJ whole genome shotgun (WGS) entry which is preliminary data.</text>
</comment>
<keyword evidence="5" id="KW-0653">Protein transport</keyword>
<evidence type="ECO:0000256" key="7">
    <source>
        <dbReference type="ARBA" id="ARBA00023128"/>
    </source>
</evidence>
<organism evidence="10 11">
    <name type="scientific">Marchantia polymorpha subsp. ruderalis</name>
    <dbReference type="NCBI Taxonomy" id="1480154"/>
    <lineage>
        <taxon>Eukaryota</taxon>
        <taxon>Viridiplantae</taxon>
        <taxon>Streptophyta</taxon>
        <taxon>Embryophyta</taxon>
        <taxon>Marchantiophyta</taxon>
        <taxon>Marchantiopsida</taxon>
        <taxon>Marchantiidae</taxon>
        <taxon>Marchantiales</taxon>
        <taxon>Marchantiaceae</taxon>
        <taxon>Marchantia</taxon>
    </lineage>
</organism>
<keyword evidence="3" id="KW-0813">Transport</keyword>